<dbReference type="InterPro" id="IPR005119">
    <property type="entry name" value="LysR_subst-bd"/>
</dbReference>
<sequence>MTEFSVTGLRVVREAARTGSFSRAAERLGYTQSAISRQVTLMEQAAGGPLFERLARGVRPTAAGRIVLRHADALLDGLDTVRDELRDLGDRPSGRVRVGAFATATAALVPRAMAAVMHRNPALEVRIREGTTPGLSAALARGRIDVAVLSGPVDPVDGVDIAPLLQDSLYVALPQNHPLAGRSSAPPALLRGARWIAGSADTRTTLLGAWAGPGAPPVVAHIARDWVTKIGLVAAGLGVTVVPGLAVTFLPPTVSVVRIDDPDAVRPTVLAYRRGGPEGIHPVAESLRDVAAELAADLRNRVREFA</sequence>
<evidence type="ECO:0000256" key="5">
    <source>
        <dbReference type="ARBA" id="ARBA00023163"/>
    </source>
</evidence>
<dbReference type="PANTHER" id="PTHR30346:SF29">
    <property type="entry name" value="LYSR SUBSTRATE-BINDING"/>
    <property type="match status" value="1"/>
</dbReference>
<accession>A0A7W9ULC9</accession>
<evidence type="ECO:0000256" key="3">
    <source>
        <dbReference type="ARBA" id="ARBA00023125"/>
    </source>
</evidence>
<dbReference type="PANTHER" id="PTHR30346">
    <property type="entry name" value="TRANSCRIPTIONAL DUAL REGULATOR HCAR-RELATED"/>
    <property type="match status" value="1"/>
</dbReference>
<keyword evidence="4" id="KW-0010">Activator</keyword>
<dbReference type="AlphaFoldDB" id="A0A7W9ULC9"/>
<dbReference type="EMBL" id="JACHIT010000002">
    <property type="protein sequence ID" value="MBB5917237.1"/>
    <property type="molecule type" value="Genomic_DNA"/>
</dbReference>
<evidence type="ECO:0000313" key="8">
    <source>
        <dbReference type="Proteomes" id="UP000540412"/>
    </source>
</evidence>
<dbReference type="GO" id="GO:0003677">
    <property type="term" value="F:DNA binding"/>
    <property type="evidence" value="ECO:0007669"/>
    <property type="project" value="UniProtKB-KW"/>
</dbReference>
<proteinExistence type="inferred from homology"/>
<dbReference type="FunFam" id="1.10.10.10:FF:000001">
    <property type="entry name" value="LysR family transcriptional regulator"/>
    <property type="match status" value="1"/>
</dbReference>
<dbReference type="GO" id="GO:0032993">
    <property type="term" value="C:protein-DNA complex"/>
    <property type="evidence" value="ECO:0007669"/>
    <property type="project" value="TreeGrafter"/>
</dbReference>
<protein>
    <submittedName>
        <fullName evidence="7">DNA-binding transcriptional LysR family regulator</fullName>
    </submittedName>
</protein>
<evidence type="ECO:0000256" key="4">
    <source>
        <dbReference type="ARBA" id="ARBA00023159"/>
    </source>
</evidence>
<comment type="caution">
    <text evidence="7">The sequence shown here is derived from an EMBL/GenBank/DDBJ whole genome shotgun (WGS) entry which is preliminary data.</text>
</comment>
<evidence type="ECO:0000313" key="7">
    <source>
        <dbReference type="EMBL" id="MBB5917237.1"/>
    </source>
</evidence>
<dbReference type="InterPro" id="IPR036388">
    <property type="entry name" value="WH-like_DNA-bd_sf"/>
</dbReference>
<dbReference type="Pfam" id="PF00126">
    <property type="entry name" value="HTH_1"/>
    <property type="match status" value="1"/>
</dbReference>
<comment type="similarity">
    <text evidence="1">Belongs to the LysR transcriptional regulatory family.</text>
</comment>
<dbReference type="PRINTS" id="PR00039">
    <property type="entry name" value="HTHLYSR"/>
</dbReference>
<dbReference type="SUPFAM" id="SSF53850">
    <property type="entry name" value="Periplasmic binding protein-like II"/>
    <property type="match status" value="1"/>
</dbReference>
<evidence type="ECO:0000256" key="2">
    <source>
        <dbReference type="ARBA" id="ARBA00023015"/>
    </source>
</evidence>
<keyword evidence="8" id="KW-1185">Reference proteome</keyword>
<feature type="domain" description="HTH lysR-type" evidence="6">
    <location>
        <begin position="4"/>
        <end position="61"/>
    </location>
</feature>
<keyword evidence="2" id="KW-0805">Transcription regulation</keyword>
<dbReference type="Proteomes" id="UP000540412">
    <property type="component" value="Unassembled WGS sequence"/>
</dbReference>
<dbReference type="GO" id="GO:0003700">
    <property type="term" value="F:DNA-binding transcription factor activity"/>
    <property type="evidence" value="ECO:0007669"/>
    <property type="project" value="InterPro"/>
</dbReference>
<evidence type="ECO:0000256" key="1">
    <source>
        <dbReference type="ARBA" id="ARBA00009437"/>
    </source>
</evidence>
<dbReference type="Pfam" id="PF03466">
    <property type="entry name" value="LysR_substrate"/>
    <property type="match status" value="1"/>
</dbReference>
<dbReference type="Gene3D" id="1.10.10.10">
    <property type="entry name" value="Winged helix-like DNA-binding domain superfamily/Winged helix DNA-binding domain"/>
    <property type="match status" value="1"/>
</dbReference>
<evidence type="ECO:0000259" key="6">
    <source>
        <dbReference type="PROSITE" id="PS50931"/>
    </source>
</evidence>
<organism evidence="7 8">
    <name type="scientific">Nocardia transvalensis</name>
    <dbReference type="NCBI Taxonomy" id="37333"/>
    <lineage>
        <taxon>Bacteria</taxon>
        <taxon>Bacillati</taxon>
        <taxon>Actinomycetota</taxon>
        <taxon>Actinomycetes</taxon>
        <taxon>Mycobacteriales</taxon>
        <taxon>Nocardiaceae</taxon>
        <taxon>Nocardia</taxon>
    </lineage>
</organism>
<name>A0A7W9ULC9_9NOCA</name>
<keyword evidence="5" id="KW-0804">Transcription</keyword>
<dbReference type="SUPFAM" id="SSF46785">
    <property type="entry name" value="Winged helix' DNA-binding domain"/>
    <property type="match status" value="1"/>
</dbReference>
<dbReference type="InterPro" id="IPR000847">
    <property type="entry name" value="LysR_HTH_N"/>
</dbReference>
<gene>
    <name evidence="7" type="ORF">BJY24_006149</name>
</gene>
<dbReference type="CDD" id="cd05466">
    <property type="entry name" value="PBP2_LTTR_substrate"/>
    <property type="match status" value="1"/>
</dbReference>
<reference evidence="7 8" key="1">
    <citation type="submission" date="2020-08" db="EMBL/GenBank/DDBJ databases">
        <title>Sequencing the genomes of 1000 actinobacteria strains.</title>
        <authorList>
            <person name="Klenk H.-P."/>
        </authorList>
    </citation>
    <scope>NUCLEOTIDE SEQUENCE [LARGE SCALE GENOMIC DNA]</scope>
    <source>
        <strain evidence="7 8">DSM 43582</strain>
    </source>
</reference>
<dbReference type="RefSeq" id="WP_040748031.1">
    <property type="nucleotide sequence ID" value="NZ_JACHIT010000002.1"/>
</dbReference>
<dbReference type="Gene3D" id="3.40.190.10">
    <property type="entry name" value="Periplasmic binding protein-like II"/>
    <property type="match status" value="2"/>
</dbReference>
<dbReference type="InterPro" id="IPR036390">
    <property type="entry name" value="WH_DNA-bd_sf"/>
</dbReference>
<dbReference type="PROSITE" id="PS50931">
    <property type="entry name" value="HTH_LYSR"/>
    <property type="match status" value="1"/>
</dbReference>
<keyword evidence="3 7" id="KW-0238">DNA-binding</keyword>